<dbReference type="InterPro" id="IPR010992">
    <property type="entry name" value="IHF-like_DNA-bd_dom_sf"/>
</dbReference>
<dbReference type="CDD" id="cd13836">
    <property type="entry name" value="IHF_B"/>
    <property type="match status" value="1"/>
</dbReference>
<accession>A0AA88JQ05</accession>
<dbReference type="PRINTS" id="PR01727">
    <property type="entry name" value="DNABINDINGHU"/>
</dbReference>
<reference evidence="4 5" key="1">
    <citation type="submission" date="2018-08" db="EMBL/GenBank/DDBJ databases">
        <title>Crown Gall in kiwifruit.</title>
        <authorList>
            <person name="Visnovsky S.B."/>
            <person name="Pitman A.R."/>
        </authorList>
    </citation>
    <scope>NUCLEOTIDE SEQUENCE [LARGE SCALE GENOMIC DNA]</scope>
    <source>
        <strain evidence="4 5">SBV_302_78_2</strain>
    </source>
</reference>
<dbReference type="PANTHER" id="PTHR33175:SF5">
    <property type="entry name" value="INTEGRATION HOST FACTOR SUBUNIT BETA"/>
    <property type="match status" value="1"/>
</dbReference>
<evidence type="ECO:0000256" key="2">
    <source>
        <dbReference type="ARBA" id="ARBA00023125"/>
    </source>
</evidence>
<dbReference type="GO" id="GO:0005829">
    <property type="term" value="C:cytosol"/>
    <property type="evidence" value="ECO:0007669"/>
    <property type="project" value="TreeGrafter"/>
</dbReference>
<gene>
    <name evidence="4" type="ORF">DXM27_24580</name>
</gene>
<dbReference type="GO" id="GO:0030527">
    <property type="term" value="F:structural constituent of chromatin"/>
    <property type="evidence" value="ECO:0007669"/>
    <property type="project" value="InterPro"/>
</dbReference>
<dbReference type="NCBIfam" id="NF001222">
    <property type="entry name" value="PRK00199.1"/>
    <property type="match status" value="1"/>
</dbReference>
<comment type="similarity">
    <text evidence="1 3">Belongs to the bacterial histone-like protein family.</text>
</comment>
<dbReference type="Proteomes" id="UP000473658">
    <property type="component" value="Unassembled WGS sequence"/>
</dbReference>
<dbReference type="PANTHER" id="PTHR33175">
    <property type="entry name" value="DNA-BINDING PROTEIN HU"/>
    <property type="match status" value="1"/>
</dbReference>
<dbReference type="SUPFAM" id="SSF47729">
    <property type="entry name" value="IHF-like DNA-binding proteins"/>
    <property type="match status" value="1"/>
</dbReference>
<dbReference type="Pfam" id="PF00216">
    <property type="entry name" value="Bac_DNA_binding"/>
    <property type="match status" value="1"/>
</dbReference>
<dbReference type="InterPro" id="IPR020816">
    <property type="entry name" value="Histone-like_DNA-bd_CS"/>
</dbReference>
<evidence type="ECO:0000313" key="5">
    <source>
        <dbReference type="Proteomes" id="UP000473658"/>
    </source>
</evidence>
<dbReference type="InterPro" id="IPR000119">
    <property type="entry name" value="Hist_DNA-bd"/>
</dbReference>
<keyword evidence="2" id="KW-0238">DNA-binding</keyword>
<dbReference type="EMBL" id="QRFF01000011">
    <property type="protein sequence ID" value="KAA3497926.1"/>
    <property type="molecule type" value="Genomic_DNA"/>
</dbReference>
<dbReference type="Gene3D" id="4.10.520.10">
    <property type="entry name" value="IHF-like DNA-binding proteins"/>
    <property type="match status" value="1"/>
</dbReference>
<proteinExistence type="inferred from homology"/>
<comment type="caution">
    <text evidence="4">The sequence shown here is derived from an EMBL/GenBank/DDBJ whole genome shotgun (WGS) entry which is preliminary data.</text>
</comment>
<dbReference type="GO" id="GO:0003677">
    <property type="term" value="F:DNA binding"/>
    <property type="evidence" value="ECO:0007669"/>
    <property type="project" value="UniProtKB-KW"/>
</dbReference>
<protein>
    <submittedName>
        <fullName evidence="4">Integration host factor subunit beta</fullName>
    </submittedName>
</protein>
<dbReference type="RefSeq" id="WP_149901700.1">
    <property type="nucleotide sequence ID" value="NZ_QRFF01000011.1"/>
</dbReference>
<dbReference type="SMART" id="SM00411">
    <property type="entry name" value="BHL"/>
    <property type="match status" value="1"/>
</dbReference>
<dbReference type="PROSITE" id="PS00045">
    <property type="entry name" value="HISTONE_LIKE"/>
    <property type="match status" value="1"/>
</dbReference>
<evidence type="ECO:0000256" key="3">
    <source>
        <dbReference type="RuleBase" id="RU003939"/>
    </source>
</evidence>
<dbReference type="AlphaFoldDB" id="A0AA88JQ05"/>
<sequence length="98" mass="11198">MIRSELIDIVAARNPHLYRLDAERIVDTVIDEITGALERGERVELRGFGAFFVKHRPSRPARNPKTGTSVFVEEKWVPFFRAGKEIKERLNAPGYSDS</sequence>
<organism evidence="4 5">
    <name type="scientific">Rhizobium rhizogenes</name>
    <name type="common">Agrobacterium rhizogenes</name>
    <dbReference type="NCBI Taxonomy" id="359"/>
    <lineage>
        <taxon>Bacteria</taxon>
        <taxon>Pseudomonadati</taxon>
        <taxon>Pseudomonadota</taxon>
        <taxon>Alphaproteobacteria</taxon>
        <taxon>Hyphomicrobiales</taxon>
        <taxon>Rhizobiaceae</taxon>
        <taxon>Rhizobium/Agrobacterium group</taxon>
        <taxon>Rhizobium</taxon>
    </lineage>
</organism>
<evidence type="ECO:0000256" key="1">
    <source>
        <dbReference type="ARBA" id="ARBA00010529"/>
    </source>
</evidence>
<name>A0AA88JQ05_RHIRH</name>
<evidence type="ECO:0000313" key="4">
    <source>
        <dbReference type="EMBL" id="KAA3497926.1"/>
    </source>
</evidence>